<dbReference type="EMBL" id="MFEN01000005">
    <property type="protein sequence ID" value="OGE84544.1"/>
    <property type="molecule type" value="Genomic_DNA"/>
</dbReference>
<dbReference type="SUPFAM" id="SSF54523">
    <property type="entry name" value="Pili subunits"/>
    <property type="match status" value="1"/>
</dbReference>
<dbReference type="InterPro" id="IPR045584">
    <property type="entry name" value="Pilin-like"/>
</dbReference>
<evidence type="ECO:0008006" key="3">
    <source>
        <dbReference type="Google" id="ProtNLM"/>
    </source>
</evidence>
<dbReference type="Gene3D" id="3.30.700.10">
    <property type="entry name" value="Glycoprotein, Type 4 Pilin"/>
    <property type="match status" value="1"/>
</dbReference>
<proteinExistence type="predicted"/>
<reference evidence="1 2" key="1">
    <citation type="journal article" date="2016" name="Nat. Commun.">
        <title>Thousands of microbial genomes shed light on interconnected biogeochemical processes in an aquifer system.</title>
        <authorList>
            <person name="Anantharaman K."/>
            <person name="Brown C.T."/>
            <person name="Hug L.A."/>
            <person name="Sharon I."/>
            <person name="Castelle C.J."/>
            <person name="Probst A.J."/>
            <person name="Thomas B.C."/>
            <person name="Singh A."/>
            <person name="Wilkins M.J."/>
            <person name="Karaoz U."/>
            <person name="Brodie E.L."/>
            <person name="Williams K.H."/>
            <person name="Hubbard S.S."/>
            <person name="Banfield J.F."/>
        </authorList>
    </citation>
    <scope>NUCLEOTIDE SEQUENCE [LARGE SCALE GENOMIC DNA]</scope>
</reference>
<protein>
    <recommendedName>
        <fullName evidence="3">General secretion pathway GspH domain-containing protein</fullName>
    </recommendedName>
</protein>
<name>A0A1F5P424_9BACT</name>
<sequence length="137" mass="14485">MIEVLMAVAVIVILTGIGIPFFREMQVRNDLDVAVNAASGGLRRAQMLSMSPQGDIAWGVKLQASSVVVFKGASFAGRDTNYDEQFDISPTIVVSGTTEFVFAKFTGLPTSTGTITLTSSDGDAKNISINAKGTLSY</sequence>
<evidence type="ECO:0000313" key="1">
    <source>
        <dbReference type="EMBL" id="OGE84544.1"/>
    </source>
</evidence>
<organism evidence="1 2">
    <name type="scientific">Candidatus Doudnabacteria bacterium RIFCSPHIGHO2_01_FULL_49_9</name>
    <dbReference type="NCBI Taxonomy" id="1817827"/>
    <lineage>
        <taxon>Bacteria</taxon>
        <taxon>Candidatus Doudnaibacteriota</taxon>
    </lineage>
</organism>
<dbReference type="Proteomes" id="UP000176339">
    <property type="component" value="Unassembled WGS sequence"/>
</dbReference>
<gene>
    <name evidence="1" type="ORF">A2846_02265</name>
</gene>
<accession>A0A1F5P424</accession>
<evidence type="ECO:0000313" key="2">
    <source>
        <dbReference type="Proteomes" id="UP000176339"/>
    </source>
</evidence>
<comment type="caution">
    <text evidence="1">The sequence shown here is derived from an EMBL/GenBank/DDBJ whole genome shotgun (WGS) entry which is preliminary data.</text>
</comment>
<dbReference type="AlphaFoldDB" id="A0A1F5P424"/>